<dbReference type="GO" id="GO:0003677">
    <property type="term" value="F:DNA binding"/>
    <property type="evidence" value="ECO:0007669"/>
    <property type="project" value="UniProtKB-UniRule"/>
</dbReference>
<gene>
    <name evidence="4" type="ordered locus">Aboo_0993</name>
</gene>
<dbReference type="eggNOG" id="arCOG01241">
    <property type="taxonomic scope" value="Archaea"/>
</dbReference>
<evidence type="ECO:0000256" key="2">
    <source>
        <dbReference type="ARBA" id="ARBA00023125"/>
    </source>
</evidence>
<dbReference type="HOGENOM" id="CLU_867678_0_0_2"/>
<dbReference type="GO" id="GO:0006310">
    <property type="term" value="P:DNA recombination"/>
    <property type="evidence" value="ECO:0007669"/>
    <property type="project" value="UniProtKB-KW"/>
</dbReference>
<keyword evidence="3" id="KW-0233">DNA recombination</keyword>
<dbReference type="Gene3D" id="1.10.443.10">
    <property type="entry name" value="Intergrase catalytic core"/>
    <property type="match status" value="1"/>
</dbReference>
<dbReference type="AlphaFoldDB" id="B5IHM6"/>
<dbReference type="PROSITE" id="PS51900">
    <property type="entry name" value="CB"/>
    <property type="match status" value="1"/>
</dbReference>
<dbReference type="KEGG" id="abi:Aboo_0993"/>
<dbReference type="RefSeq" id="WP_008086795.1">
    <property type="nucleotide sequence ID" value="NC_013926.1"/>
</dbReference>
<keyword evidence="2" id="KW-0238">DNA-binding</keyword>
<evidence type="ECO:0000256" key="1">
    <source>
        <dbReference type="ARBA" id="ARBA00022908"/>
    </source>
</evidence>
<sequence length="320" mass="38922">MMWENWKDKFFLKMDAARDPETLRTYKKRLKLFENFWKEENKTPLPDPQVLTEEDLLRFLVWMRRKGYDQNYISRTYGDVVRFLEFCRNPNTYYMKLNTPKRVKKLHKYYKDEELEKLLNLFSENDIISFQNKVYIWILAYTGMRSAEAGGLTWEDIDFDSEEISIREDVAKQGIARTVMMPKELKEILQRYKEVYDKYMEYRKVMGENTLNSLFFKRKKNGVIEPLDKRARTIYNRIYKYLEKHDPELQKSFGLHKFRHTYIRQWVKARARIEAVARQVGHHDLETTRKYYAEYDLDFVRDEYKKVKEKTKNKGGEASG</sequence>
<dbReference type="Pfam" id="PF02899">
    <property type="entry name" value="Phage_int_SAM_1"/>
    <property type="match status" value="1"/>
</dbReference>
<dbReference type="Gene3D" id="1.10.150.130">
    <property type="match status" value="1"/>
</dbReference>
<name>B5IHM6_ACIB4</name>
<dbReference type="Pfam" id="PF00589">
    <property type="entry name" value="Phage_integrase"/>
    <property type="match status" value="1"/>
</dbReference>
<dbReference type="PROSITE" id="PS51898">
    <property type="entry name" value="TYR_RECOMBINASE"/>
    <property type="match status" value="1"/>
</dbReference>
<dbReference type="InterPro" id="IPR004107">
    <property type="entry name" value="Integrase_SAM-like_N"/>
</dbReference>
<dbReference type="SUPFAM" id="SSF56349">
    <property type="entry name" value="DNA breaking-rejoining enzymes"/>
    <property type="match status" value="1"/>
</dbReference>
<dbReference type="InterPro" id="IPR013762">
    <property type="entry name" value="Integrase-like_cat_sf"/>
</dbReference>
<dbReference type="CDD" id="cd00397">
    <property type="entry name" value="DNA_BRE_C"/>
    <property type="match status" value="1"/>
</dbReference>
<accession>B5IHM6</accession>
<evidence type="ECO:0000256" key="3">
    <source>
        <dbReference type="ARBA" id="ARBA00023172"/>
    </source>
</evidence>
<dbReference type="PANTHER" id="PTHR30349">
    <property type="entry name" value="PHAGE INTEGRASE-RELATED"/>
    <property type="match status" value="1"/>
</dbReference>
<dbReference type="STRING" id="439481.Aboo_0993"/>
<dbReference type="GO" id="GO:0015074">
    <property type="term" value="P:DNA integration"/>
    <property type="evidence" value="ECO:0007669"/>
    <property type="project" value="UniProtKB-KW"/>
</dbReference>
<dbReference type="PANTHER" id="PTHR30349:SF41">
    <property type="entry name" value="INTEGRASE_RECOMBINASE PROTEIN MJ0367-RELATED"/>
    <property type="match status" value="1"/>
</dbReference>
<dbReference type="Proteomes" id="UP000001400">
    <property type="component" value="Chromosome"/>
</dbReference>
<keyword evidence="1" id="KW-0229">DNA integration</keyword>
<dbReference type="GeneID" id="8827950"/>
<dbReference type="EMBL" id="CP001941">
    <property type="protein sequence ID" value="ADD08802.1"/>
    <property type="molecule type" value="Genomic_DNA"/>
</dbReference>
<dbReference type="InterPro" id="IPR050090">
    <property type="entry name" value="Tyrosine_recombinase_XerCD"/>
</dbReference>
<protein>
    <submittedName>
        <fullName evidence="4">Integrase family protein</fullName>
    </submittedName>
</protein>
<proteinExistence type="predicted"/>
<dbReference type="OrthoDB" id="142231at2157"/>
<evidence type="ECO:0000313" key="4">
    <source>
        <dbReference type="EMBL" id="ADD08802.1"/>
    </source>
</evidence>
<dbReference type="InterPro" id="IPR044068">
    <property type="entry name" value="CB"/>
</dbReference>
<evidence type="ECO:0000313" key="5">
    <source>
        <dbReference type="Proteomes" id="UP000001400"/>
    </source>
</evidence>
<dbReference type="InterPro" id="IPR011010">
    <property type="entry name" value="DNA_brk_join_enz"/>
</dbReference>
<dbReference type="InterPro" id="IPR002104">
    <property type="entry name" value="Integrase_catalytic"/>
</dbReference>
<reference evidence="4" key="1">
    <citation type="submission" date="2010-02" db="EMBL/GenBank/DDBJ databases">
        <title>Complete sequence of Aciduliprofundum boonei T469.</title>
        <authorList>
            <consortium name="US DOE Joint Genome Institute"/>
            <person name="Lucas S."/>
            <person name="Copeland A."/>
            <person name="Lapidus A."/>
            <person name="Cheng J.-F."/>
            <person name="Bruce D."/>
            <person name="Goodwin L."/>
            <person name="Pitluck S."/>
            <person name="Saunders E."/>
            <person name="Detter J.C."/>
            <person name="Han C."/>
            <person name="Tapia R."/>
            <person name="Land M."/>
            <person name="Hauser L."/>
            <person name="Kyrpides N."/>
            <person name="Mikhailova N."/>
            <person name="Flores G."/>
            <person name="Reysenbach A.-L."/>
            <person name="Woyke T."/>
        </authorList>
    </citation>
    <scope>NUCLEOTIDE SEQUENCE</scope>
    <source>
        <strain evidence="4">T469</strain>
    </source>
</reference>
<dbReference type="InterPro" id="IPR010998">
    <property type="entry name" value="Integrase_recombinase_N"/>
</dbReference>
<organism evidence="4 5">
    <name type="scientific">Aciduliprofundum boonei (strain DSM 19572 / T469)</name>
    <dbReference type="NCBI Taxonomy" id="439481"/>
    <lineage>
        <taxon>Archaea</taxon>
        <taxon>Methanobacteriati</taxon>
        <taxon>Thermoplasmatota</taxon>
        <taxon>DHVE2 group</taxon>
        <taxon>Candidatus Aciduliprofundum</taxon>
    </lineage>
</organism>
<keyword evidence="5" id="KW-1185">Reference proteome</keyword>